<protein>
    <submittedName>
        <fullName evidence="6">2-hydroxy-3-oxopropionate reductase</fullName>
        <ecNumber evidence="6">1.1.1.60</ecNumber>
    </submittedName>
</protein>
<dbReference type="Gene3D" id="1.10.1040.10">
    <property type="entry name" value="N-(1-d-carboxylethyl)-l-norvaline Dehydrogenase, domain 2"/>
    <property type="match status" value="1"/>
</dbReference>
<sequence length="289" mass="29841">MHIAVLGTGLMGAPMVRRLADAGHVLHVWNRSAEGSAPLAQIAKVHPSAASAVVDTEIVISMLLDGPVTKLVLDGQGVIDNMAHGSILIDMASVEPDTDQGLAAQAMERGVNYLDAPVSGGVVGATEGTLSIFVGGEVAILARALPVLNLLGRPTHVGPLGAGQTVKLANQLIVGATIAAVSEGLRLAEAAGCDTGTVRTALQGGFADSRILDLHGARMVSGDFTPGARSAVQLKDLNNALKFAQAQGLDLPLSQTAQEGYRSLVEDHSGAELDHAAYFKWLKLRDGSR</sequence>
<dbReference type="PANTHER" id="PTHR43060">
    <property type="entry name" value="3-HYDROXYISOBUTYRATE DEHYDROGENASE-LIKE 1, MITOCHONDRIAL-RELATED"/>
    <property type="match status" value="1"/>
</dbReference>
<evidence type="ECO:0000256" key="2">
    <source>
        <dbReference type="ARBA" id="ARBA00023027"/>
    </source>
</evidence>
<dbReference type="InterPro" id="IPR036291">
    <property type="entry name" value="NAD(P)-bd_dom_sf"/>
</dbReference>
<dbReference type="EMBL" id="OMKW01000001">
    <property type="protein sequence ID" value="SPF28316.1"/>
    <property type="molecule type" value="Genomic_DNA"/>
</dbReference>
<dbReference type="EC" id="1.1.1.60" evidence="6"/>
<dbReference type="GO" id="GO:0008679">
    <property type="term" value="F:2-hydroxy-3-oxopropionate reductase activity"/>
    <property type="evidence" value="ECO:0007669"/>
    <property type="project" value="UniProtKB-EC"/>
</dbReference>
<dbReference type="RefSeq" id="WP_108781034.1">
    <property type="nucleotide sequence ID" value="NZ_OMKW01000001.1"/>
</dbReference>
<dbReference type="InterPro" id="IPR008927">
    <property type="entry name" value="6-PGluconate_DH-like_C_sf"/>
</dbReference>
<dbReference type="Gene3D" id="3.40.50.720">
    <property type="entry name" value="NAD(P)-binding Rossmann-like Domain"/>
    <property type="match status" value="1"/>
</dbReference>
<dbReference type="InterPro" id="IPR029154">
    <property type="entry name" value="HIBADH-like_NADP-bd"/>
</dbReference>
<evidence type="ECO:0000259" key="4">
    <source>
        <dbReference type="Pfam" id="PF03446"/>
    </source>
</evidence>
<gene>
    <name evidence="6" type="primary">glxR_2</name>
    <name evidence="6" type="ORF">POI8812_00614</name>
</gene>
<evidence type="ECO:0000256" key="1">
    <source>
        <dbReference type="ARBA" id="ARBA00023002"/>
    </source>
</evidence>
<organism evidence="6 7">
    <name type="scientific">Pontivivens insulae</name>
    <dbReference type="NCBI Taxonomy" id="1639689"/>
    <lineage>
        <taxon>Bacteria</taxon>
        <taxon>Pseudomonadati</taxon>
        <taxon>Pseudomonadota</taxon>
        <taxon>Alphaproteobacteria</taxon>
        <taxon>Rhodobacterales</taxon>
        <taxon>Paracoccaceae</taxon>
        <taxon>Pontivivens</taxon>
    </lineage>
</organism>
<dbReference type="AlphaFoldDB" id="A0A2R8A7Z1"/>
<keyword evidence="2" id="KW-0520">NAD</keyword>
<accession>A0A2R8A7Z1</accession>
<dbReference type="Proteomes" id="UP000244932">
    <property type="component" value="Unassembled WGS sequence"/>
</dbReference>
<keyword evidence="1 6" id="KW-0560">Oxidoreductase</keyword>
<feature type="active site" evidence="3">
    <location>
        <position position="167"/>
    </location>
</feature>
<dbReference type="GO" id="GO:0050661">
    <property type="term" value="F:NADP binding"/>
    <property type="evidence" value="ECO:0007669"/>
    <property type="project" value="InterPro"/>
</dbReference>
<dbReference type="SUPFAM" id="SSF48179">
    <property type="entry name" value="6-phosphogluconate dehydrogenase C-terminal domain-like"/>
    <property type="match status" value="1"/>
</dbReference>
<feature type="domain" description="6-phosphogluconate dehydrogenase NADP-binding" evidence="4">
    <location>
        <begin position="3"/>
        <end position="153"/>
    </location>
</feature>
<dbReference type="OrthoDB" id="9812907at2"/>
<dbReference type="InterPro" id="IPR013328">
    <property type="entry name" value="6PGD_dom2"/>
</dbReference>
<name>A0A2R8A7Z1_9RHOB</name>
<dbReference type="PIRSF" id="PIRSF000103">
    <property type="entry name" value="HIBADH"/>
    <property type="match status" value="1"/>
</dbReference>
<dbReference type="GO" id="GO:0051287">
    <property type="term" value="F:NAD binding"/>
    <property type="evidence" value="ECO:0007669"/>
    <property type="project" value="InterPro"/>
</dbReference>
<dbReference type="PANTHER" id="PTHR43060:SF15">
    <property type="entry name" value="3-HYDROXYISOBUTYRATE DEHYDROGENASE-LIKE 1, MITOCHONDRIAL-RELATED"/>
    <property type="match status" value="1"/>
</dbReference>
<dbReference type="InterPro" id="IPR006115">
    <property type="entry name" value="6PGDH_NADP-bd"/>
</dbReference>
<evidence type="ECO:0000313" key="7">
    <source>
        <dbReference type="Proteomes" id="UP000244932"/>
    </source>
</evidence>
<dbReference type="Pfam" id="PF14833">
    <property type="entry name" value="NAD_binding_11"/>
    <property type="match status" value="1"/>
</dbReference>
<evidence type="ECO:0000259" key="5">
    <source>
        <dbReference type="Pfam" id="PF14833"/>
    </source>
</evidence>
<evidence type="ECO:0000313" key="6">
    <source>
        <dbReference type="EMBL" id="SPF28316.1"/>
    </source>
</evidence>
<evidence type="ECO:0000256" key="3">
    <source>
        <dbReference type="PIRSR" id="PIRSR000103-1"/>
    </source>
</evidence>
<dbReference type="InterPro" id="IPR015815">
    <property type="entry name" value="HIBADH-related"/>
</dbReference>
<reference evidence="6 7" key="1">
    <citation type="submission" date="2018-03" db="EMBL/GenBank/DDBJ databases">
        <authorList>
            <person name="Keele B.F."/>
        </authorList>
    </citation>
    <scope>NUCLEOTIDE SEQUENCE [LARGE SCALE GENOMIC DNA]</scope>
    <source>
        <strain evidence="6 7">CeCT 8812</strain>
    </source>
</reference>
<feature type="domain" description="3-hydroxyisobutyrate dehydrogenase-like NAD-binding" evidence="5">
    <location>
        <begin position="161"/>
        <end position="281"/>
    </location>
</feature>
<dbReference type="SUPFAM" id="SSF51735">
    <property type="entry name" value="NAD(P)-binding Rossmann-fold domains"/>
    <property type="match status" value="1"/>
</dbReference>
<dbReference type="Pfam" id="PF03446">
    <property type="entry name" value="NAD_binding_2"/>
    <property type="match status" value="1"/>
</dbReference>
<keyword evidence="7" id="KW-1185">Reference proteome</keyword>
<proteinExistence type="predicted"/>